<organism evidence="2 3">
    <name type="scientific">Mycolicibacterium rhodesiae (strain NBB3)</name>
    <name type="common">Mycobacterium rhodesiae</name>
    <dbReference type="NCBI Taxonomy" id="710685"/>
    <lineage>
        <taxon>Bacteria</taxon>
        <taxon>Bacillati</taxon>
        <taxon>Actinomycetota</taxon>
        <taxon>Actinomycetes</taxon>
        <taxon>Mycobacteriales</taxon>
        <taxon>Mycobacteriaceae</taxon>
        <taxon>Mycolicibacterium</taxon>
    </lineage>
</organism>
<dbReference type="Proteomes" id="UP000005442">
    <property type="component" value="Chromosome"/>
</dbReference>
<name>G8RH05_MYCRN</name>
<proteinExistence type="predicted"/>
<dbReference type="KEGG" id="mrh:MycrhN_2728"/>
<evidence type="ECO:0000313" key="2">
    <source>
        <dbReference type="EMBL" id="AEV73309.1"/>
    </source>
</evidence>
<gene>
    <name evidence="2" type="ordered locus">MycrhN_2728</name>
</gene>
<feature type="region of interest" description="Disordered" evidence="1">
    <location>
        <begin position="1"/>
        <end position="27"/>
    </location>
</feature>
<dbReference type="EMBL" id="CP003169">
    <property type="protein sequence ID" value="AEV73309.1"/>
    <property type="molecule type" value="Genomic_DNA"/>
</dbReference>
<reference evidence="2 3" key="1">
    <citation type="submission" date="2011-12" db="EMBL/GenBank/DDBJ databases">
        <title>Complete sequence of Mycobacterium rhodesiae NBB3.</title>
        <authorList>
            <consortium name="US DOE Joint Genome Institute"/>
            <person name="Lucas S."/>
            <person name="Han J."/>
            <person name="Lapidus A."/>
            <person name="Cheng J.-F."/>
            <person name="Goodwin L."/>
            <person name="Pitluck S."/>
            <person name="Peters L."/>
            <person name="Mikhailova N."/>
            <person name="Gu W."/>
            <person name="Detter J.C."/>
            <person name="Han C."/>
            <person name="Tapia R."/>
            <person name="Land M."/>
            <person name="Hauser L."/>
            <person name="Kyrpides N."/>
            <person name="Ivanova N."/>
            <person name="Pagani I."/>
            <person name="Mattes T."/>
            <person name="Holmes A."/>
            <person name="Rutledge P."/>
            <person name="Paulsen I."/>
            <person name="Coleman N."/>
            <person name="Woyke T."/>
        </authorList>
    </citation>
    <scope>NUCLEOTIDE SEQUENCE [LARGE SCALE GENOMIC DNA]</scope>
    <source>
        <strain evidence="2 3">NBB3</strain>
    </source>
</reference>
<keyword evidence="3" id="KW-1185">Reference proteome</keyword>
<sequence>MRGAGKPTSGGDGERVTAPEDDDGRLPSRVRLVNGESFDSLCRRLATANDLSAAQLLRVSVSGRSSRSDAGGSTVAVARCLGVDERALRAAAFLDLPTLGAVWRLRTTVWVCRGCQSRGVEEALRGLIVQFSCLRCGTYLVRQHDEFGAAPWPVAPADRAFQREILGALTAGGGPRLDNAIHLGFHATDRFVWGGGAVPETPALLSVSKAAVLDCVRQRSALPEHPRIVAFILRRTWIFAASEGVTNIAQAALGRAMPCSDDVPAYFDHLSVDELAPMMRGARFTSTPDLLDAGLRIGAVVSAGGLRSVDVPWDVRYAVDDLVIDDAAYRWRLYVCLQLRYWLKSLELDGRADQFDDRVIDPMILRSSRIIGRRADTAAIFLAHLVQLAEDLTTQSAARHRAAIVPHLDVSTLRDLAPTFVMRTRRRAVRIARYWMWLDLVAGQDAYGYLPTCSPPEVRLFEELVGERERAVLRSRCRRALGPASDR</sequence>
<evidence type="ECO:0000256" key="1">
    <source>
        <dbReference type="SAM" id="MobiDB-lite"/>
    </source>
</evidence>
<dbReference type="PATRIC" id="fig|710685.3.peg.2716"/>
<accession>G8RH05</accession>
<dbReference type="AlphaFoldDB" id="G8RH05"/>
<protein>
    <submittedName>
        <fullName evidence="2">Uncharacterized protein</fullName>
    </submittedName>
</protein>
<dbReference type="HOGENOM" id="CLU_559989_0_0_11"/>
<evidence type="ECO:0000313" key="3">
    <source>
        <dbReference type="Proteomes" id="UP000005442"/>
    </source>
</evidence>
<dbReference type="STRING" id="710685.MycrhN_2728"/>